<evidence type="ECO:0000256" key="1">
    <source>
        <dbReference type="SAM" id="MobiDB-lite"/>
    </source>
</evidence>
<dbReference type="EC" id="2.1.1.-" evidence="2"/>
<keyword evidence="2" id="KW-0489">Methyltransferase</keyword>
<dbReference type="InterPro" id="IPR006764">
    <property type="entry name" value="SAM_dep_MeTrfase_SAV2177_type"/>
</dbReference>
<evidence type="ECO:0000313" key="2">
    <source>
        <dbReference type="EMBL" id="MDA3626438.1"/>
    </source>
</evidence>
<accession>A0ABT4UXK4</accession>
<dbReference type="GO" id="GO:0008168">
    <property type="term" value="F:methyltransferase activity"/>
    <property type="evidence" value="ECO:0007669"/>
    <property type="project" value="UniProtKB-KW"/>
</dbReference>
<feature type="region of interest" description="Disordered" evidence="1">
    <location>
        <begin position="248"/>
        <end position="270"/>
    </location>
</feature>
<dbReference type="EMBL" id="JAQGLA010000015">
    <property type="protein sequence ID" value="MDA3626438.1"/>
    <property type="molecule type" value="Genomic_DNA"/>
</dbReference>
<dbReference type="RefSeq" id="WP_270949034.1">
    <property type="nucleotide sequence ID" value="NZ_JAQGLA010000015.1"/>
</dbReference>
<sequence length="270" mass="29439">MTEPATTWVPDEVDEEVPSAARLYDYLLGGAHNFAADRALAEKFLTALPSARDVARLNRAFLRRAVVFMGQHGVRQFLDVGSGIPTVGNVHEIAQTADPQARVVYVDYESVAVAHSQLLLDGNERATILQADMVEPESILQHPDTRRLLDFDQPIGLIMAGVFHFVPHEADAPGIIARYRDALAPGSFLALSHFTADISPDEMAGVVEVMRRSADPIHTRTHAEVTELFTGFELVEPGVVGTALWRPDRPEQAADEPGGSQIYAGVGRKP</sequence>
<proteinExistence type="predicted"/>
<reference evidence="2 3" key="1">
    <citation type="submission" date="2022-11" db="EMBL/GenBank/DDBJ databases">
        <title>Draft genome sequence of Saccharopolyspora sp. WRP15-2 isolated from rhizosphere soils of wild rice in Thailand.</title>
        <authorList>
            <person name="Duangmal K."/>
            <person name="Kammanee S."/>
            <person name="Muangham S."/>
        </authorList>
    </citation>
    <scope>NUCLEOTIDE SEQUENCE [LARGE SCALE GENOMIC DNA]</scope>
    <source>
        <strain evidence="2 3">WRP15-2</strain>
    </source>
</reference>
<evidence type="ECO:0000313" key="3">
    <source>
        <dbReference type="Proteomes" id="UP001210380"/>
    </source>
</evidence>
<dbReference type="PIRSF" id="PIRSF017393">
    <property type="entry name" value="MTase_SAV2177"/>
    <property type="match status" value="1"/>
</dbReference>
<dbReference type="SUPFAM" id="SSF53335">
    <property type="entry name" value="S-adenosyl-L-methionine-dependent methyltransferases"/>
    <property type="match status" value="1"/>
</dbReference>
<dbReference type="Proteomes" id="UP001210380">
    <property type="component" value="Unassembled WGS sequence"/>
</dbReference>
<dbReference type="InterPro" id="IPR029063">
    <property type="entry name" value="SAM-dependent_MTases_sf"/>
</dbReference>
<comment type="caution">
    <text evidence="2">The sequence shown here is derived from an EMBL/GenBank/DDBJ whole genome shotgun (WGS) entry which is preliminary data.</text>
</comment>
<name>A0ABT4UXK4_9PSEU</name>
<dbReference type="Gene3D" id="3.40.50.150">
    <property type="entry name" value="Vaccinia Virus protein VP39"/>
    <property type="match status" value="1"/>
</dbReference>
<dbReference type="Pfam" id="PF04672">
    <property type="entry name" value="Methyltransf_19"/>
    <property type="match status" value="1"/>
</dbReference>
<dbReference type="GO" id="GO:0032259">
    <property type="term" value="P:methylation"/>
    <property type="evidence" value="ECO:0007669"/>
    <property type="project" value="UniProtKB-KW"/>
</dbReference>
<keyword evidence="3" id="KW-1185">Reference proteome</keyword>
<protein>
    <submittedName>
        <fullName evidence="2">SAM-dependent methyltransferase</fullName>
        <ecNumber evidence="2">2.1.1.-</ecNumber>
    </submittedName>
</protein>
<organism evidence="2 3">
    <name type="scientific">Saccharopolyspora oryzae</name>
    <dbReference type="NCBI Taxonomy" id="2997343"/>
    <lineage>
        <taxon>Bacteria</taxon>
        <taxon>Bacillati</taxon>
        <taxon>Actinomycetota</taxon>
        <taxon>Actinomycetes</taxon>
        <taxon>Pseudonocardiales</taxon>
        <taxon>Pseudonocardiaceae</taxon>
        <taxon>Saccharopolyspora</taxon>
    </lineage>
</organism>
<gene>
    <name evidence="2" type="ORF">OU415_13405</name>
</gene>
<keyword evidence="2" id="KW-0808">Transferase</keyword>